<keyword evidence="3" id="KW-1185">Reference proteome</keyword>
<protein>
    <submittedName>
        <fullName evidence="2">TM0106 family RecB-like putative nuclease</fullName>
    </submittedName>
</protein>
<comment type="caution">
    <text evidence="2">The sequence shown here is derived from an EMBL/GenBank/DDBJ whole genome shotgun (WGS) entry which is preliminary data.</text>
</comment>
<evidence type="ECO:0000313" key="3">
    <source>
        <dbReference type="Proteomes" id="UP001204953"/>
    </source>
</evidence>
<dbReference type="Pfam" id="PF13482">
    <property type="entry name" value="RNase_H_2"/>
    <property type="match status" value="1"/>
</dbReference>
<proteinExistence type="predicted"/>
<accession>A0AAE3H135</accession>
<dbReference type="RefSeq" id="WP_254015041.1">
    <property type="nucleotide sequence ID" value="NZ_JAMZMM010000551.1"/>
</dbReference>
<name>A0AAE3H135_9CYAN</name>
<dbReference type="SUPFAM" id="SSF53098">
    <property type="entry name" value="Ribonuclease H-like"/>
    <property type="match status" value="1"/>
</dbReference>
<gene>
    <name evidence="2" type="ORF">NJ959_28215</name>
</gene>
<dbReference type="AlphaFoldDB" id="A0AAE3H135"/>
<dbReference type="Proteomes" id="UP001204953">
    <property type="component" value="Unassembled WGS sequence"/>
</dbReference>
<dbReference type="InterPro" id="IPR038720">
    <property type="entry name" value="YprB_RNase_H-like_dom"/>
</dbReference>
<dbReference type="InterPro" id="IPR019993">
    <property type="entry name" value="RecB_nuclease_TM0106_put"/>
</dbReference>
<evidence type="ECO:0000313" key="2">
    <source>
        <dbReference type="EMBL" id="MCP2732322.1"/>
    </source>
</evidence>
<feature type="domain" description="YprB ribonuclease H-like" evidence="1">
    <location>
        <begin position="363"/>
        <end position="533"/>
    </location>
</feature>
<dbReference type="NCBIfam" id="TIGR03491">
    <property type="entry name" value="TM0106 family RecB-like putative nuclease"/>
    <property type="match status" value="1"/>
</dbReference>
<dbReference type="Gene3D" id="1.10.150.20">
    <property type="entry name" value="5' to 3' exonuclease, C-terminal subdomain"/>
    <property type="match status" value="1"/>
</dbReference>
<sequence length="543" mass="62597">MLLTDDLLLHYKRCPRRTFLDIYGDLSQQAPPPDFLLKLQQDSITHKESVLGKVEKRAKNHVPPETSLLSTLPPDVDISTPRLPNYPRGNWEAGARETWELMQQGTNCIAKPVLLMPTDKGITLVSFPDLLIKYPGQSNLGDWIYVPLTIKFGRRPKADYQIIAAFHAHLLTVTQEVFPDISWLILRRQGVYTVDLEHWIPMMTEVLSECMETLEERREPEVFISRQKCSLCRWYNSCHAIAKSQKHISLLPGVTPNRYRDLQDLGITKVESLSQTEITILEPVFGLDIASDLIQQAQATVQNKAILRQPPSHLLKESLLTPLTANSPYQNDTLVSSASRYANGKRFPFVLDNDALPTASVELFFDIEAQPDLNVDYLLGILAIDRVQDTQIFYPFLAEQPQDEGKIWQQFLDLVWRYPDAPIFHFSEYEVDTVKRLAKLYDTPRSQFKPLLPRFVDVHKQVMSTVMLPVESYSLKHLARWLGFEWRDATVTGSQCVCLYDRWLTTGDREVLDVIQRYNEDDCRATYHLKAWLSDFWQDCQEA</sequence>
<organism evidence="2 3">
    <name type="scientific">Limnofasciculus baicalensis BBK-W-15</name>
    <dbReference type="NCBI Taxonomy" id="2699891"/>
    <lineage>
        <taxon>Bacteria</taxon>
        <taxon>Bacillati</taxon>
        <taxon>Cyanobacteriota</taxon>
        <taxon>Cyanophyceae</taxon>
        <taxon>Coleofasciculales</taxon>
        <taxon>Coleofasciculaceae</taxon>
        <taxon>Limnofasciculus</taxon>
        <taxon>Limnofasciculus baicalensis</taxon>
    </lineage>
</organism>
<reference evidence="2" key="1">
    <citation type="submission" date="2022-06" db="EMBL/GenBank/DDBJ databases">
        <title>New cyanobacteria of genus Symplocastrum in benthos of Lake Baikal.</title>
        <authorList>
            <person name="Sorokovikova E."/>
            <person name="Tikhonova I."/>
            <person name="Krasnopeev A."/>
            <person name="Evseev P."/>
            <person name="Gladkikh A."/>
            <person name="Belykh O."/>
        </authorList>
    </citation>
    <scope>NUCLEOTIDE SEQUENCE</scope>
    <source>
        <strain evidence="2">BBK-W-15</strain>
    </source>
</reference>
<dbReference type="EMBL" id="JAMZMM010000551">
    <property type="protein sequence ID" value="MCP2732322.1"/>
    <property type="molecule type" value="Genomic_DNA"/>
</dbReference>
<dbReference type="InterPro" id="IPR012337">
    <property type="entry name" value="RNaseH-like_sf"/>
</dbReference>
<evidence type="ECO:0000259" key="1">
    <source>
        <dbReference type="Pfam" id="PF13482"/>
    </source>
</evidence>